<evidence type="ECO:0000256" key="2">
    <source>
        <dbReference type="ARBA" id="ARBA00008465"/>
    </source>
</evidence>
<dbReference type="EC" id="5.4.99.2" evidence="3"/>
<name>M3DHW5_LEPIR</name>
<evidence type="ECO:0000313" key="10">
    <source>
        <dbReference type="Proteomes" id="UP000011754"/>
    </source>
</evidence>
<dbReference type="InterPro" id="IPR016176">
    <property type="entry name" value="Cbl-dep_enz_cat"/>
</dbReference>
<accession>M3DHW5</accession>
<dbReference type="AlphaFoldDB" id="M3DHW5"/>
<dbReference type="SUPFAM" id="SSF51703">
    <property type="entry name" value="Cobalamin (vitamin B12)-dependent enzymes"/>
    <property type="match status" value="1"/>
</dbReference>
<evidence type="ECO:0000259" key="8">
    <source>
        <dbReference type="PROSITE" id="PS51332"/>
    </source>
</evidence>
<dbReference type="NCBIfam" id="NF006944">
    <property type="entry name" value="PRK09426.1"/>
    <property type="match status" value="1"/>
</dbReference>
<comment type="similarity">
    <text evidence="2">Belongs to the methylmalonyl-CoA mutase family.</text>
</comment>
<dbReference type="InterPro" id="IPR036724">
    <property type="entry name" value="Cobalamin-bd_sf"/>
</dbReference>
<keyword evidence="4" id="KW-0846">Cobalamin</keyword>
<dbReference type="Proteomes" id="UP000011754">
    <property type="component" value="Unassembled WGS sequence"/>
</dbReference>
<protein>
    <recommendedName>
        <fullName evidence="3">methylmalonyl-CoA mutase</fullName>
        <ecNumber evidence="3">5.4.99.2</ecNumber>
    </recommendedName>
</protein>
<evidence type="ECO:0000256" key="3">
    <source>
        <dbReference type="ARBA" id="ARBA00012398"/>
    </source>
</evidence>
<dbReference type="GO" id="GO:0019678">
    <property type="term" value="P:propionate metabolic process, methylmalonyl pathway"/>
    <property type="evidence" value="ECO:0007669"/>
    <property type="project" value="TreeGrafter"/>
</dbReference>
<sequence>MKRPSFDPKRYTSHRNGTVSKSDWEKSALGDLGFSSMEQTLWLTPEKIPVKPVYTSEDIAEMEHLDFVAGIPPYLRGPYSTMYVQQPWTIRQYAGFSTAEESNAFYRRNLAAGQKGLSVAFDLATHRGYDSDHERVVGDVGKAGVAIDSILDMKILFDQIPLDQMSVSMTMNGAVIPILAFYIVAAEEQGVSADKLSGTIQNDILKEFMVRNTYIYPPAPSMKIIADIFKYTSDFMPKFNSISISGYHMQEAGATADIELAYTLADGLEYLRTGIKAGMDVDTFAPRLSFFWAIGMNHFMEIAKMRAGRLLWAKLVKQFNPKNLKSLALRTHCQTSGWSLTEQDPFNNVARTCIEALAAALGHTQSLHTNALDEAIALPTDFSARIARNTQIFLQEETNIHRVVDPWGGSYYVESLTHSLAHRAWELIEEVEKLGGIAKAIETGIPKMRIEEAAARKQAKIDSGKDVIVGVNRYKAIEEKPLDILDIDNTAVRESQIRRLQELKKNRNNSDVNYALDAITKCAEGGEGNLLALAVDAARKRATLGEISYAMEKVFGRYQATIRSISGVYSSEIEDDLDFKRAKELSDKFATLEGRRPRIMIAKMGQDGHDRGAKVISTSFADMGFDVDIGPLFQTPGEAAKQAVENDVHILGVSSLAAGHKTLVPQVIAELKKLGREDIMVVAGGVIPQKDYDILYKAGVTGIFGPGTKISKAAADILELLIKDLESLKVNA</sequence>
<dbReference type="GO" id="GO:0031419">
    <property type="term" value="F:cobalamin binding"/>
    <property type="evidence" value="ECO:0007669"/>
    <property type="project" value="UniProtKB-KW"/>
</dbReference>
<proteinExistence type="inferred from homology"/>
<dbReference type="SUPFAM" id="SSF52242">
    <property type="entry name" value="Cobalamin (vitamin B12)-binding domain"/>
    <property type="match status" value="1"/>
</dbReference>
<organism evidence="9 10">
    <name type="scientific">Leptospira interrogans serovar Lora str. TE 1992</name>
    <dbReference type="NCBI Taxonomy" id="1193028"/>
    <lineage>
        <taxon>Bacteria</taxon>
        <taxon>Pseudomonadati</taxon>
        <taxon>Spirochaetota</taxon>
        <taxon>Spirochaetia</taxon>
        <taxon>Leptospirales</taxon>
        <taxon>Leptospiraceae</taxon>
        <taxon>Leptospira</taxon>
    </lineage>
</organism>
<evidence type="ECO:0000256" key="5">
    <source>
        <dbReference type="ARBA" id="ARBA00022723"/>
    </source>
</evidence>
<dbReference type="FunFam" id="3.40.50.280:FF:000002">
    <property type="entry name" value="Methylmalonyl-CoA mutase, mitochondrial"/>
    <property type="match status" value="1"/>
</dbReference>
<dbReference type="InterPro" id="IPR006159">
    <property type="entry name" value="Acid_CoA_mut_C"/>
</dbReference>
<dbReference type="NCBIfam" id="TIGR00641">
    <property type="entry name" value="acid_CoA_mut_N"/>
    <property type="match status" value="1"/>
</dbReference>
<comment type="cofactor">
    <cofactor evidence="1">
        <name>adenosylcob(III)alamin</name>
        <dbReference type="ChEBI" id="CHEBI:18408"/>
    </cofactor>
</comment>
<gene>
    <name evidence="9" type="ORF">LEP1GSC067_2233</name>
</gene>
<dbReference type="InterPro" id="IPR006099">
    <property type="entry name" value="MeMalonylCoA_mutase_a/b_cat"/>
</dbReference>
<dbReference type="PANTHER" id="PTHR48101:SF4">
    <property type="entry name" value="METHYLMALONYL-COA MUTASE, MITOCHONDRIAL"/>
    <property type="match status" value="1"/>
</dbReference>
<comment type="caution">
    <text evidence="9">The sequence shown here is derived from an EMBL/GenBank/DDBJ whole genome shotgun (WGS) entry which is preliminary data.</text>
</comment>
<dbReference type="GO" id="GO:0005737">
    <property type="term" value="C:cytoplasm"/>
    <property type="evidence" value="ECO:0007669"/>
    <property type="project" value="TreeGrafter"/>
</dbReference>
<evidence type="ECO:0000256" key="7">
    <source>
        <dbReference type="ARBA" id="ARBA00023285"/>
    </source>
</evidence>
<dbReference type="GO" id="GO:0046872">
    <property type="term" value="F:metal ion binding"/>
    <property type="evidence" value="ECO:0007669"/>
    <property type="project" value="UniProtKB-KW"/>
</dbReference>
<dbReference type="CDD" id="cd02071">
    <property type="entry name" value="MM_CoA_mut_B12_BD"/>
    <property type="match status" value="1"/>
</dbReference>
<dbReference type="GO" id="GO:0004494">
    <property type="term" value="F:methylmalonyl-CoA mutase activity"/>
    <property type="evidence" value="ECO:0007669"/>
    <property type="project" value="UniProtKB-EC"/>
</dbReference>
<dbReference type="CDD" id="cd03679">
    <property type="entry name" value="MM_CoA_mutase_alpha_like"/>
    <property type="match status" value="1"/>
</dbReference>
<keyword evidence="5" id="KW-0479">Metal-binding</keyword>
<feature type="domain" description="B12-binding" evidence="8">
    <location>
        <begin position="596"/>
        <end position="728"/>
    </location>
</feature>
<evidence type="ECO:0000256" key="1">
    <source>
        <dbReference type="ARBA" id="ARBA00001922"/>
    </source>
</evidence>
<dbReference type="PROSITE" id="PS00544">
    <property type="entry name" value="METMALONYL_COA_MUTASE"/>
    <property type="match status" value="1"/>
</dbReference>
<dbReference type="InterPro" id="IPR058549">
    <property type="entry name" value="MeMalonylCoA_mutase_a/b_site"/>
</dbReference>
<dbReference type="EMBL" id="AKWW02000069">
    <property type="protein sequence ID" value="EMF40843.1"/>
    <property type="molecule type" value="Genomic_DNA"/>
</dbReference>
<keyword evidence="7" id="KW-0170">Cobalt</keyword>
<evidence type="ECO:0000256" key="6">
    <source>
        <dbReference type="ARBA" id="ARBA00023235"/>
    </source>
</evidence>
<dbReference type="Pfam" id="PF01642">
    <property type="entry name" value="MM_CoA_mutase"/>
    <property type="match status" value="1"/>
</dbReference>
<evidence type="ECO:0000256" key="4">
    <source>
        <dbReference type="ARBA" id="ARBA00022628"/>
    </source>
</evidence>
<dbReference type="Gene3D" id="3.20.20.240">
    <property type="entry name" value="Methylmalonyl-CoA mutase"/>
    <property type="match status" value="1"/>
</dbReference>
<dbReference type="Pfam" id="PF02310">
    <property type="entry name" value="B12-binding"/>
    <property type="match status" value="1"/>
</dbReference>
<dbReference type="Gene3D" id="3.40.50.280">
    <property type="entry name" value="Cobalamin-binding domain"/>
    <property type="match status" value="1"/>
</dbReference>
<dbReference type="InterPro" id="IPR006098">
    <property type="entry name" value="MMCoA_mutase_a_cat"/>
</dbReference>
<dbReference type="FunFam" id="3.20.20.240:FF:000001">
    <property type="entry name" value="Probable methylmalonyl-coa mutase"/>
    <property type="match status" value="1"/>
</dbReference>
<keyword evidence="6 9" id="KW-0413">Isomerase</keyword>
<dbReference type="PANTHER" id="PTHR48101">
    <property type="entry name" value="METHYLMALONYL-COA MUTASE, MITOCHONDRIAL-RELATED"/>
    <property type="match status" value="1"/>
</dbReference>
<dbReference type="PROSITE" id="PS51332">
    <property type="entry name" value="B12_BINDING"/>
    <property type="match status" value="1"/>
</dbReference>
<dbReference type="NCBIfam" id="TIGR00640">
    <property type="entry name" value="acid_CoA_mut_C"/>
    <property type="match status" value="1"/>
</dbReference>
<reference evidence="9 10" key="1">
    <citation type="submission" date="2013-01" db="EMBL/GenBank/DDBJ databases">
        <authorList>
            <person name="Harkins D.M."/>
            <person name="Durkin A.S."/>
            <person name="Brinkac L.M."/>
            <person name="Haft D.H."/>
            <person name="Selengut J.D."/>
            <person name="Sanka R."/>
            <person name="DePew J."/>
            <person name="Purushe J."/>
            <person name="Hartskeerl R.A."/>
            <person name="Ahmed A."/>
            <person name="van der Linden H."/>
            <person name="Goris M.G.A."/>
            <person name="Vinetz J.M."/>
            <person name="Sutton G.G."/>
            <person name="Nierman W.C."/>
            <person name="Fouts D.E."/>
        </authorList>
    </citation>
    <scope>NUCLEOTIDE SEQUENCE [LARGE SCALE GENOMIC DNA]</scope>
    <source>
        <strain evidence="9 10">TE 1992</strain>
    </source>
</reference>
<evidence type="ECO:0000313" key="9">
    <source>
        <dbReference type="EMBL" id="EMF40843.1"/>
    </source>
</evidence>
<dbReference type="InterPro" id="IPR006158">
    <property type="entry name" value="Cobalamin-bd"/>
</dbReference>